<reference evidence="3 4" key="1">
    <citation type="submission" date="2024-03" db="EMBL/GenBank/DDBJ databases">
        <title>Human intestinal bacterial collection.</title>
        <authorList>
            <person name="Pauvert C."/>
            <person name="Hitch T.C.A."/>
            <person name="Clavel T."/>
        </authorList>
    </citation>
    <scope>NUCLEOTIDE SEQUENCE [LARGE SCALE GENOMIC DNA]</scope>
    <source>
        <strain evidence="3 4">CLA-AA-H185</strain>
    </source>
</reference>
<feature type="domain" description="Flagellar hook-length control protein-like C-terminal" evidence="2">
    <location>
        <begin position="488"/>
        <end position="558"/>
    </location>
</feature>
<comment type="caution">
    <text evidence="3">The sequence shown here is derived from an EMBL/GenBank/DDBJ whole genome shotgun (WGS) entry which is preliminary data.</text>
</comment>
<evidence type="ECO:0000259" key="2">
    <source>
        <dbReference type="Pfam" id="PF02120"/>
    </source>
</evidence>
<evidence type="ECO:0000256" key="1">
    <source>
        <dbReference type="SAM" id="MobiDB-lite"/>
    </source>
</evidence>
<keyword evidence="3" id="KW-0969">Cilium</keyword>
<proteinExistence type="predicted"/>
<dbReference type="InterPro" id="IPR021136">
    <property type="entry name" value="Flagellar_hook_control-like_C"/>
</dbReference>
<sequence length="586" mass="64636">MQISDLLGKYGQNTVPVTAQEQAVKTGTQQLAGTLSSLQTGNVFEGTVTDISDGQVLLTLANGEKISARLEGQIQLRLNQAMFFEVKSNTQTQIAIKPYLNGDSSNPTLLKALMQAGMGVTTDNLEMVRTMMEEQLPIDKNSLNQMMRQLAMFPKAAPSVIAQMNKLGIPVTEANVQQFSNYKADTAAIMKELENVLEQLPKSIAGEGDTAGQMTAKNMQLMDILFGGETIEQSQDAGAKAQELLAKTADGSVTIKSGEQQAADIAKELQQILSTAEDGMQQTSAAGEGIQQADAAKQAEGRQMPAATQGSLGEILGKEGAASLEQQLKALETDGKQVLFDKNGNLNTGMSAEEFLKNLNQLFKENEFPQKEALFKLFSGKEYQTIFKKAVENQWYLEPQETGSKETVEKLYNRLQTQMNRLDEFIKQAGSGTEGLQKAVADVRGNIEFMNQINQIYNFVQLPLKMNGQNVNSELYVYTNKKNPRDMDGELSAFLHLDMDHLGSTDISVKMKGTAVKTNFYMADDASYELILAHAEELAERLENKGYQCQIEVKSEEKDMDFVEDFLKHDMPSAGKVYRYSFDVRA</sequence>
<gene>
    <name evidence="3" type="ORF">WMO43_01365</name>
</gene>
<dbReference type="RefSeq" id="WP_353529475.1">
    <property type="nucleotide sequence ID" value="NZ_JBBMEX010000001.1"/>
</dbReference>
<dbReference type="InterPro" id="IPR038610">
    <property type="entry name" value="FliK-like_C_sf"/>
</dbReference>
<evidence type="ECO:0000313" key="3">
    <source>
        <dbReference type="EMBL" id="MEQ2556531.1"/>
    </source>
</evidence>
<dbReference type="Gene3D" id="3.30.750.140">
    <property type="match status" value="1"/>
</dbReference>
<protein>
    <submittedName>
        <fullName evidence="3">Flagellar hook-length control protein FliK</fullName>
    </submittedName>
</protein>
<dbReference type="Proteomes" id="UP001454489">
    <property type="component" value="Unassembled WGS sequence"/>
</dbReference>
<organism evidence="3 4">
    <name type="scientific">Maccoyibacter intestinihominis</name>
    <dbReference type="NCBI Taxonomy" id="3133499"/>
    <lineage>
        <taxon>Bacteria</taxon>
        <taxon>Bacillati</taxon>
        <taxon>Bacillota</taxon>
        <taxon>Clostridia</taxon>
        <taxon>Lachnospirales</taxon>
        <taxon>Lachnospiraceae</taxon>
        <taxon>Maccoyibacter</taxon>
    </lineage>
</organism>
<evidence type="ECO:0000313" key="4">
    <source>
        <dbReference type="Proteomes" id="UP001454489"/>
    </source>
</evidence>
<keyword evidence="3" id="KW-0966">Cell projection</keyword>
<keyword evidence="3" id="KW-0282">Flagellum</keyword>
<keyword evidence="4" id="KW-1185">Reference proteome</keyword>
<accession>A0ABV1HA11</accession>
<dbReference type="EMBL" id="JBBMEX010000001">
    <property type="protein sequence ID" value="MEQ2556531.1"/>
    <property type="molecule type" value="Genomic_DNA"/>
</dbReference>
<name>A0ABV1HA11_9FIRM</name>
<feature type="region of interest" description="Disordered" evidence="1">
    <location>
        <begin position="279"/>
        <end position="307"/>
    </location>
</feature>
<dbReference type="Pfam" id="PF02120">
    <property type="entry name" value="Flg_hook"/>
    <property type="match status" value="1"/>
</dbReference>